<dbReference type="SUPFAM" id="SSF69255">
    <property type="entry name" value="gp5 N-terminal domain-like"/>
    <property type="match status" value="1"/>
</dbReference>
<reference evidence="7 8" key="2">
    <citation type="submission" date="2019-08" db="EMBL/GenBank/DDBJ databases">
        <authorList>
            <person name="Brilhante M."/>
            <person name="Perreten V."/>
        </authorList>
    </citation>
    <scope>NUCLEOTIDE SEQUENCE [LARGE SCALE GENOMIC DNA]</scope>
    <source>
        <strain evidence="7 8">MCP106</strain>
    </source>
</reference>
<dbReference type="Gene3D" id="3.55.50.10">
    <property type="entry name" value="Baseplate protein-like domains"/>
    <property type="match status" value="1"/>
</dbReference>
<dbReference type="NCBIfam" id="TIGR03361">
    <property type="entry name" value="VI_Rhs_Vgr"/>
    <property type="match status" value="1"/>
</dbReference>
<feature type="domain" description="Gp5/Type VI secretion system Vgr C-terminal trimerisation" evidence="6">
    <location>
        <begin position="467"/>
        <end position="572"/>
    </location>
</feature>
<evidence type="ECO:0000256" key="3">
    <source>
        <dbReference type="ARBA" id="ARBA00022525"/>
    </source>
</evidence>
<dbReference type="Gene3D" id="2.40.50.230">
    <property type="entry name" value="Gp5 N-terminal domain"/>
    <property type="match status" value="1"/>
</dbReference>
<comment type="caution">
    <text evidence="7">The sequence shown here is derived from an EMBL/GenBank/DDBJ whole genome shotgun (WGS) entry which is preliminary data.</text>
</comment>
<evidence type="ECO:0000256" key="4">
    <source>
        <dbReference type="SAM" id="MobiDB-lite"/>
    </source>
</evidence>
<protein>
    <submittedName>
        <fullName evidence="7">Type VI secretion system tip protein VgrG</fullName>
    </submittedName>
</protein>
<dbReference type="AlphaFoldDB" id="A0A5D3G2E7"/>
<proteinExistence type="inferred from homology"/>
<organism evidence="7 8">
    <name type="scientific">Pseudomonas synxantha</name>
    <dbReference type="NCBI Taxonomy" id="47883"/>
    <lineage>
        <taxon>Bacteria</taxon>
        <taxon>Pseudomonadati</taxon>
        <taxon>Pseudomonadota</taxon>
        <taxon>Gammaproteobacteria</taxon>
        <taxon>Pseudomonadales</taxon>
        <taxon>Pseudomonadaceae</taxon>
        <taxon>Pseudomonas</taxon>
    </lineage>
</organism>
<evidence type="ECO:0000256" key="1">
    <source>
        <dbReference type="ARBA" id="ARBA00004613"/>
    </source>
</evidence>
<dbReference type="Gene3D" id="2.30.110.50">
    <property type="match status" value="1"/>
</dbReference>
<name>A0A5D3G2E7_9PSED</name>
<dbReference type="Pfam" id="PF04717">
    <property type="entry name" value="Phage_base_V"/>
    <property type="match status" value="1"/>
</dbReference>
<dbReference type="NCBIfam" id="TIGR01646">
    <property type="entry name" value="vgr_GE"/>
    <property type="match status" value="1"/>
</dbReference>
<evidence type="ECO:0000256" key="2">
    <source>
        <dbReference type="ARBA" id="ARBA00005558"/>
    </source>
</evidence>
<dbReference type="Gene3D" id="4.10.220.110">
    <property type="match status" value="1"/>
</dbReference>
<evidence type="ECO:0000259" key="5">
    <source>
        <dbReference type="Pfam" id="PF04717"/>
    </source>
</evidence>
<dbReference type="InterPro" id="IPR006533">
    <property type="entry name" value="T6SS_Vgr_RhsGE"/>
</dbReference>
<accession>A0A5D3G2E7</accession>
<dbReference type="SUPFAM" id="SSF69279">
    <property type="entry name" value="Phage tail proteins"/>
    <property type="match status" value="2"/>
</dbReference>
<dbReference type="Pfam" id="PF22178">
    <property type="entry name" value="Gp5_trimer_C"/>
    <property type="match status" value="1"/>
</dbReference>
<dbReference type="InterPro" id="IPR054030">
    <property type="entry name" value="Gp5_Vgr_C"/>
</dbReference>
<evidence type="ECO:0000313" key="8">
    <source>
        <dbReference type="Proteomes" id="UP000324029"/>
    </source>
</evidence>
<sequence length="652" mass="70938">MMSSFKASQIKAPSAAGTLSLIHFEASEGLSMLAQYTLEVQGSKTELDANRLLGQTLGVGLSASDGGVRWVHGHISAVAQDDRFGQQGRYTLTLRPWLWLLTLASHNRFFEEKTVVEVLTAVLDEYPGRVDWQVTGRYDALEYCVQYCESDFDFFSRLMERAGLYYFFTFKDGSHELVIVDAMSAHKTAAHCDKMSYRPHQPHFIASVFSWVSRSEMTTGKVSLHDYDFSKANSREASVQRGESAVAAGYELDDYERSSYPGFFADQRAGDAFAKVQAQALLTRQCVAHATHSTPYLTPGHRFELTDHPQSAYNAKYLVVRSTLTGSCPESTGGLGELRFEGSVEVIKTSQIFRAPIRTPTPVISGPQTAFVVGKSGEPQWVDKHGRVKVQFHWDSSGKENENCSCWVRVAQPMAGKRWGAMFLPRVGQEVVVQFLDGSPDRPLVVGGVYNAGTRPPWDLPDQASRSGFKSQSLGDQHMYNELRFEDKKDAEQLLIYAGRNQDVTVGNDAFVSVGNDWHISTGANQFVKVAKDLHESVEGSRNVKVSKDCSLSIDGDSHSQVEGKQYLTAGSVDLKGQQTITLEAGSELVLKVGSSSLVLSASGVAINGVQVTIDGSAKVDINGGGGGAATGADAAQPVAATLPEEADNGQA</sequence>
<feature type="domain" description="Gp5/Type VI secretion system Vgr protein OB-fold" evidence="5">
    <location>
        <begin position="383"/>
        <end position="450"/>
    </location>
</feature>
<comment type="similarity">
    <text evidence="2">Belongs to the VgrG protein family.</text>
</comment>
<dbReference type="SUPFAM" id="SSF69349">
    <property type="entry name" value="Phage fibre proteins"/>
    <property type="match status" value="1"/>
</dbReference>
<dbReference type="PANTHER" id="PTHR32305">
    <property type="match status" value="1"/>
</dbReference>
<dbReference type="PANTHER" id="PTHR32305:SF15">
    <property type="entry name" value="PROTEIN RHSA-RELATED"/>
    <property type="match status" value="1"/>
</dbReference>
<dbReference type="Pfam" id="PF05954">
    <property type="entry name" value="Phage_GPD"/>
    <property type="match status" value="1"/>
</dbReference>
<evidence type="ECO:0000313" key="7">
    <source>
        <dbReference type="EMBL" id="TYK54741.1"/>
    </source>
</evidence>
<dbReference type="InterPro" id="IPR006531">
    <property type="entry name" value="Gp5/Vgr_OB"/>
</dbReference>
<feature type="compositionally biased region" description="Low complexity" evidence="4">
    <location>
        <begin position="631"/>
        <end position="641"/>
    </location>
</feature>
<dbReference type="GO" id="GO:0005576">
    <property type="term" value="C:extracellular region"/>
    <property type="evidence" value="ECO:0007669"/>
    <property type="project" value="UniProtKB-SubCell"/>
</dbReference>
<dbReference type="InterPro" id="IPR037026">
    <property type="entry name" value="Vgr_OB-fold_dom_sf"/>
</dbReference>
<dbReference type="InterPro" id="IPR050708">
    <property type="entry name" value="T6SS_VgrG/RHS"/>
</dbReference>
<comment type="subcellular location">
    <subcellularLocation>
        <location evidence="1">Secreted</location>
    </subcellularLocation>
</comment>
<dbReference type="EMBL" id="VSRO01000017">
    <property type="protein sequence ID" value="TYK54741.1"/>
    <property type="molecule type" value="Genomic_DNA"/>
</dbReference>
<dbReference type="Proteomes" id="UP000324029">
    <property type="component" value="Unassembled WGS sequence"/>
</dbReference>
<feature type="region of interest" description="Disordered" evidence="4">
    <location>
        <begin position="627"/>
        <end position="652"/>
    </location>
</feature>
<dbReference type="InterPro" id="IPR017847">
    <property type="entry name" value="T6SS_RhsGE_Vgr_subset"/>
</dbReference>
<gene>
    <name evidence="7" type="primary">tssI</name>
    <name evidence="7" type="ORF">FXO26_25960</name>
</gene>
<reference evidence="7 8" key="1">
    <citation type="submission" date="2019-08" db="EMBL/GenBank/DDBJ databases">
        <title>Subclass B2 metallo-beta lactamase from Pseudomonas synxantha.</title>
        <authorList>
            <person name="Poirel L."/>
            <person name="Palmieri M."/>
            <person name="Masseron A."/>
            <person name="Perreten V."/>
            <person name="Nordman P."/>
        </authorList>
    </citation>
    <scope>NUCLEOTIDE SEQUENCE [LARGE SCALE GENOMIC DNA]</scope>
    <source>
        <strain evidence="7 8">MCP106</strain>
    </source>
</reference>
<evidence type="ECO:0000259" key="6">
    <source>
        <dbReference type="Pfam" id="PF22178"/>
    </source>
</evidence>
<keyword evidence="3" id="KW-0964">Secreted</keyword>